<dbReference type="Pfam" id="PF00646">
    <property type="entry name" value="F-box"/>
    <property type="match status" value="1"/>
</dbReference>
<name>G7KB94_MEDTR</name>
<dbReference type="EnsemblPlants" id="AES98075">
    <property type="protein sequence ID" value="AES98075"/>
    <property type="gene ID" value="MTR_5g063950"/>
</dbReference>
<dbReference type="InterPro" id="IPR006566">
    <property type="entry name" value="FBD"/>
</dbReference>
<dbReference type="InterPro" id="IPR050232">
    <property type="entry name" value="FBL13/AtMIF1-like"/>
</dbReference>
<dbReference type="Pfam" id="PF08387">
    <property type="entry name" value="FBD"/>
    <property type="match status" value="1"/>
</dbReference>
<dbReference type="SUPFAM" id="SSF81383">
    <property type="entry name" value="F-box domain"/>
    <property type="match status" value="1"/>
</dbReference>
<dbReference type="SMART" id="SM00579">
    <property type="entry name" value="FBD"/>
    <property type="match status" value="1"/>
</dbReference>
<dbReference type="OMA" id="SIINYEA"/>
<evidence type="ECO:0000313" key="4">
    <source>
        <dbReference type="Proteomes" id="UP000002051"/>
    </source>
</evidence>
<accession>G7KB94</accession>
<protein>
    <submittedName>
        <fullName evidence="2">F-box/RNI/FBD-like domain protein</fullName>
    </submittedName>
</protein>
<keyword evidence="4" id="KW-1185">Reference proteome</keyword>
<reference evidence="2 4" key="1">
    <citation type="journal article" date="2011" name="Nature">
        <title>The Medicago genome provides insight into the evolution of rhizobial symbioses.</title>
        <authorList>
            <person name="Young N.D."/>
            <person name="Debelle F."/>
            <person name="Oldroyd G.E."/>
            <person name="Geurts R."/>
            <person name="Cannon S.B."/>
            <person name="Udvardi M.K."/>
            <person name="Benedito V.A."/>
            <person name="Mayer K.F."/>
            <person name="Gouzy J."/>
            <person name="Schoof H."/>
            <person name="Van de Peer Y."/>
            <person name="Proost S."/>
            <person name="Cook D.R."/>
            <person name="Meyers B.C."/>
            <person name="Spannagl M."/>
            <person name="Cheung F."/>
            <person name="De Mita S."/>
            <person name="Krishnakumar V."/>
            <person name="Gundlach H."/>
            <person name="Zhou S."/>
            <person name="Mudge J."/>
            <person name="Bharti A.K."/>
            <person name="Murray J.D."/>
            <person name="Naoumkina M.A."/>
            <person name="Rosen B."/>
            <person name="Silverstein K.A."/>
            <person name="Tang H."/>
            <person name="Rombauts S."/>
            <person name="Zhao P.X."/>
            <person name="Zhou P."/>
            <person name="Barbe V."/>
            <person name="Bardou P."/>
            <person name="Bechner M."/>
            <person name="Bellec A."/>
            <person name="Berger A."/>
            <person name="Berges H."/>
            <person name="Bidwell S."/>
            <person name="Bisseling T."/>
            <person name="Choisne N."/>
            <person name="Couloux A."/>
            <person name="Denny R."/>
            <person name="Deshpande S."/>
            <person name="Dai X."/>
            <person name="Doyle J.J."/>
            <person name="Dudez A.M."/>
            <person name="Farmer A.D."/>
            <person name="Fouteau S."/>
            <person name="Franken C."/>
            <person name="Gibelin C."/>
            <person name="Gish J."/>
            <person name="Goldstein S."/>
            <person name="Gonzalez A.J."/>
            <person name="Green P.J."/>
            <person name="Hallab A."/>
            <person name="Hartog M."/>
            <person name="Hua A."/>
            <person name="Humphray S.J."/>
            <person name="Jeong D.H."/>
            <person name="Jing Y."/>
            <person name="Jocker A."/>
            <person name="Kenton S.M."/>
            <person name="Kim D.J."/>
            <person name="Klee K."/>
            <person name="Lai H."/>
            <person name="Lang C."/>
            <person name="Lin S."/>
            <person name="Macmil S.L."/>
            <person name="Magdelenat G."/>
            <person name="Matthews L."/>
            <person name="McCorrison J."/>
            <person name="Monaghan E.L."/>
            <person name="Mun J.H."/>
            <person name="Najar F.Z."/>
            <person name="Nicholson C."/>
            <person name="Noirot C."/>
            <person name="O'Bleness M."/>
            <person name="Paule C.R."/>
            <person name="Poulain J."/>
            <person name="Prion F."/>
            <person name="Qin B."/>
            <person name="Qu C."/>
            <person name="Retzel E.F."/>
            <person name="Riddle C."/>
            <person name="Sallet E."/>
            <person name="Samain S."/>
            <person name="Samson N."/>
            <person name="Sanders I."/>
            <person name="Saurat O."/>
            <person name="Scarpelli C."/>
            <person name="Schiex T."/>
            <person name="Segurens B."/>
            <person name="Severin A.J."/>
            <person name="Sherrier D.J."/>
            <person name="Shi R."/>
            <person name="Sims S."/>
            <person name="Singer S.R."/>
            <person name="Sinharoy S."/>
            <person name="Sterck L."/>
            <person name="Viollet A."/>
            <person name="Wang B.B."/>
            <person name="Wang K."/>
            <person name="Wang M."/>
            <person name="Wang X."/>
            <person name="Warfsmann J."/>
            <person name="Weissenbach J."/>
            <person name="White D.D."/>
            <person name="White J.D."/>
            <person name="Wiley G.B."/>
            <person name="Wincker P."/>
            <person name="Xing Y."/>
            <person name="Yang L."/>
            <person name="Yao Z."/>
            <person name="Ying F."/>
            <person name="Zhai J."/>
            <person name="Zhou L."/>
            <person name="Zuber A."/>
            <person name="Denarie J."/>
            <person name="Dixon R.A."/>
            <person name="May G.D."/>
            <person name="Schwartz D.C."/>
            <person name="Rogers J."/>
            <person name="Quetier F."/>
            <person name="Town C.D."/>
            <person name="Roe B.A."/>
        </authorList>
    </citation>
    <scope>NUCLEOTIDE SEQUENCE [LARGE SCALE GENOMIC DNA]</scope>
    <source>
        <strain evidence="2">A17</strain>
        <strain evidence="3 4">cv. Jemalong A17</strain>
    </source>
</reference>
<dbReference type="PANTHER" id="PTHR31900">
    <property type="entry name" value="F-BOX/RNI SUPERFAMILY PROTEIN-RELATED"/>
    <property type="match status" value="1"/>
</dbReference>
<dbReference type="PaxDb" id="3880-AES98075"/>
<dbReference type="PROSITE" id="PS50181">
    <property type="entry name" value="FBOX"/>
    <property type="match status" value="1"/>
</dbReference>
<dbReference type="AlphaFoldDB" id="G7KB94"/>
<gene>
    <name evidence="2" type="ordered locus">MTR_5g063950</name>
</gene>
<dbReference type="InterPro" id="IPR001810">
    <property type="entry name" value="F-box_dom"/>
</dbReference>
<organism evidence="2 4">
    <name type="scientific">Medicago truncatula</name>
    <name type="common">Barrel medic</name>
    <name type="synonym">Medicago tribuloides</name>
    <dbReference type="NCBI Taxonomy" id="3880"/>
    <lineage>
        <taxon>Eukaryota</taxon>
        <taxon>Viridiplantae</taxon>
        <taxon>Streptophyta</taxon>
        <taxon>Embryophyta</taxon>
        <taxon>Tracheophyta</taxon>
        <taxon>Spermatophyta</taxon>
        <taxon>Magnoliopsida</taxon>
        <taxon>eudicotyledons</taxon>
        <taxon>Gunneridae</taxon>
        <taxon>Pentapetalae</taxon>
        <taxon>rosids</taxon>
        <taxon>fabids</taxon>
        <taxon>Fabales</taxon>
        <taxon>Fabaceae</taxon>
        <taxon>Papilionoideae</taxon>
        <taxon>50 kb inversion clade</taxon>
        <taxon>NPAAA clade</taxon>
        <taxon>Hologalegina</taxon>
        <taxon>IRL clade</taxon>
        <taxon>Trifolieae</taxon>
        <taxon>Medicago</taxon>
    </lineage>
</organism>
<reference evidence="2 4" key="2">
    <citation type="journal article" date="2014" name="BMC Genomics">
        <title>An improved genome release (version Mt4.0) for the model legume Medicago truncatula.</title>
        <authorList>
            <person name="Tang H."/>
            <person name="Krishnakumar V."/>
            <person name="Bidwell S."/>
            <person name="Rosen B."/>
            <person name="Chan A."/>
            <person name="Zhou S."/>
            <person name="Gentzbittel L."/>
            <person name="Childs K.L."/>
            <person name="Yandell M."/>
            <person name="Gundlach H."/>
            <person name="Mayer K.F."/>
            <person name="Schwartz D.C."/>
            <person name="Town C.D."/>
        </authorList>
    </citation>
    <scope>GENOME REANNOTATION</scope>
    <source>
        <strain evidence="3 4">cv. Jemalong A17</strain>
    </source>
</reference>
<reference evidence="3" key="3">
    <citation type="submission" date="2015-04" db="UniProtKB">
        <authorList>
            <consortium name="EnsemblPlants"/>
        </authorList>
    </citation>
    <scope>IDENTIFICATION</scope>
    <source>
        <strain evidence="3">cv. Jemalong A17</strain>
    </source>
</reference>
<sequence>MSSSSSTNMMNVLPDDILKHILSLLSTRDAFRTKFVCKSWVPLSELLDVLILLSRHIQHIPLKTLYLFCHYKVRRPCFRLNQCVEAAKRRGIEDLSINWPRGVSSPSIFYCKTLVVLRLQSITILSMVGFSIDLPLLKTLVLCNIMFSTLGDFMKLVYGCPKLEDLSTIYVMGKSGGSIKSTTYFEPSSNLIKATTSIVEFPRYYWHFPTLSELGRSLPNKQIKGFRLFENLIELRMYWYYRDTCDWSEIVKMLFICPKLKVLYIVKVMIKHNLTKTTKHDWKYPDHVPESVRSHLTTCSIINYEAAEADFRFAIYILKNARLVQDMTIHVHSSSNTMQRAQFVENLSSFPRTSPACKLLLK</sequence>
<evidence type="ECO:0000313" key="3">
    <source>
        <dbReference type="EnsemblPlants" id="AES98075"/>
    </source>
</evidence>
<proteinExistence type="predicted"/>
<dbReference type="Gene3D" id="1.20.1280.50">
    <property type="match status" value="1"/>
</dbReference>
<dbReference type="HOGENOM" id="CLU_010721_1_0_1"/>
<dbReference type="PANTHER" id="PTHR31900:SF34">
    <property type="entry name" value="EMB|CAB62440.1-RELATED"/>
    <property type="match status" value="1"/>
</dbReference>
<feature type="domain" description="F-box" evidence="1">
    <location>
        <begin position="7"/>
        <end position="60"/>
    </location>
</feature>
<dbReference type="EMBL" id="CM001221">
    <property type="protein sequence ID" value="AES98075.1"/>
    <property type="molecule type" value="Genomic_DNA"/>
</dbReference>
<dbReference type="InterPro" id="IPR036047">
    <property type="entry name" value="F-box-like_dom_sf"/>
</dbReference>
<dbReference type="SUPFAM" id="SSF52047">
    <property type="entry name" value="RNI-like"/>
    <property type="match status" value="1"/>
</dbReference>
<dbReference type="SMART" id="SM00256">
    <property type="entry name" value="FBOX"/>
    <property type="match status" value="1"/>
</dbReference>
<evidence type="ECO:0000259" key="1">
    <source>
        <dbReference type="PROSITE" id="PS50181"/>
    </source>
</evidence>
<dbReference type="Proteomes" id="UP000002051">
    <property type="component" value="Chromosome 5"/>
</dbReference>
<evidence type="ECO:0000313" key="2">
    <source>
        <dbReference type="EMBL" id="AES98075.1"/>
    </source>
</evidence>